<keyword evidence="7" id="KW-1185">Reference proteome</keyword>
<dbReference type="InterPro" id="IPR042272">
    <property type="entry name" value="ATP12_ATP_synth-F1-assembly_N"/>
</dbReference>
<dbReference type="PANTHER" id="PTHR21013:SF10">
    <property type="entry name" value="ATP SYNTHASE MITOCHONDRIAL F1 COMPLEX ASSEMBLY FACTOR 2"/>
    <property type="match status" value="1"/>
</dbReference>
<keyword evidence="3" id="KW-0809">Transit peptide</keyword>
<protein>
    <submittedName>
        <fullName evidence="6">ATP12-domain-containing protein</fullName>
    </submittedName>
</protein>
<dbReference type="PANTHER" id="PTHR21013">
    <property type="entry name" value="ATP SYNTHASE MITOCHONDRIAL F1 COMPLEX ASSEMBLY FACTOR 2/ATP12 PROTEIN, MITOCHONDRIAL PRECURSOR"/>
    <property type="match status" value="1"/>
</dbReference>
<evidence type="ECO:0000256" key="3">
    <source>
        <dbReference type="ARBA" id="ARBA00022946"/>
    </source>
</evidence>
<dbReference type="Gene3D" id="3.30.2180.10">
    <property type="entry name" value="ATP12-like"/>
    <property type="match status" value="1"/>
</dbReference>
<dbReference type="STRING" id="1314783.A0A165TVH7"/>
<proteinExistence type="inferred from homology"/>
<dbReference type="GO" id="GO:0033615">
    <property type="term" value="P:mitochondrial proton-transporting ATP synthase complex assembly"/>
    <property type="evidence" value="ECO:0007669"/>
    <property type="project" value="TreeGrafter"/>
</dbReference>
<dbReference type="OrthoDB" id="5673at2759"/>
<dbReference type="Pfam" id="PF07542">
    <property type="entry name" value="ATP12"/>
    <property type="match status" value="1"/>
</dbReference>
<evidence type="ECO:0000313" key="6">
    <source>
        <dbReference type="EMBL" id="KZT74015.1"/>
    </source>
</evidence>
<organism evidence="6 7">
    <name type="scientific">Daedalea quercina L-15889</name>
    <dbReference type="NCBI Taxonomy" id="1314783"/>
    <lineage>
        <taxon>Eukaryota</taxon>
        <taxon>Fungi</taxon>
        <taxon>Dikarya</taxon>
        <taxon>Basidiomycota</taxon>
        <taxon>Agaricomycotina</taxon>
        <taxon>Agaricomycetes</taxon>
        <taxon>Polyporales</taxon>
        <taxon>Fomitopsis</taxon>
    </lineage>
</organism>
<accession>A0A165TVH7</accession>
<keyword evidence="4" id="KW-0496">Mitochondrion</keyword>
<dbReference type="Gene3D" id="1.10.3580.10">
    <property type="entry name" value="ATP12 ATPase"/>
    <property type="match status" value="1"/>
</dbReference>
<evidence type="ECO:0000313" key="7">
    <source>
        <dbReference type="Proteomes" id="UP000076727"/>
    </source>
</evidence>
<evidence type="ECO:0000256" key="5">
    <source>
        <dbReference type="ARBA" id="ARBA00023186"/>
    </source>
</evidence>
<dbReference type="InterPro" id="IPR011419">
    <property type="entry name" value="ATP12_ATP_synth-F1-assembly"/>
</dbReference>
<name>A0A165TVH7_9APHY</name>
<dbReference type="GO" id="GO:0005739">
    <property type="term" value="C:mitochondrion"/>
    <property type="evidence" value="ECO:0007669"/>
    <property type="project" value="UniProtKB-SubCell"/>
</dbReference>
<evidence type="ECO:0000256" key="1">
    <source>
        <dbReference type="ARBA" id="ARBA00004173"/>
    </source>
</evidence>
<comment type="subcellular location">
    <subcellularLocation>
        <location evidence="1">Mitochondrion</location>
    </subcellularLocation>
</comment>
<dbReference type="EMBL" id="KV429034">
    <property type="protein sequence ID" value="KZT74015.1"/>
    <property type="molecule type" value="Genomic_DNA"/>
</dbReference>
<keyword evidence="5" id="KW-0143">Chaperone</keyword>
<sequence>MQASRLARSLLPLRTSLCRHTTQHRLPPHPRRYASVATSGPAVTATNRAEASLKRFWKAVGVEEREDVFAVTLDKRPLRTPGGNRLLLPKNKRLVATLIASEWENQETLLKPHSLPMTSIASRAVDAFAEEANRAEVRKQLLKYLETDTICFHQKEPAVLMKLQEMHWRPILDWTESSFDVKISTTDSFLLSPHPQETYGKLDTLMSGFDVWEMAAMERATYTSKSFLIALALVKRRITAEAAALAAHAEVNSQIEQWGEVEDSHDVDYHDMRRQLGSAACLVSNL</sequence>
<reference evidence="6 7" key="1">
    <citation type="journal article" date="2016" name="Mol. Biol. Evol.">
        <title>Comparative Genomics of Early-Diverging Mushroom-Forming Fungi Provides Insights into the Origins of Lignocellulose Decay Capabilities.</title>
        <authorList>
            <person name="Nagy L.G."/>
            <person name="Riley R."/>
            <person name="Tritt A."/>
            <person name="Adam C."/>
            <person name="Daum C."/>
            <person name="Floudas D."/>
            <person name="Sun H."/>
            <person name="Yadav J.S."/>
            <person name="Pangilinan J."/>
            <person name="Larsson K.H."/>
            <person name="Matsuura K."/>
            <person name="Barry K."/>
            <person name="Labutti K."/>
            <person name="Kuo R."/>
            <person name="Ohm R.A."/>
            <person name="Bhattacharya S.S."/>
            <person name="Shirouzu T."/>
            <person name="Yoshinaga Y."/>
            <person name="Martin F.M."/>
            <person name="Grigoriev I.V."/>
            <person name="Hibbett D.S."/>
        </authorList>
    </citation>
    <scope>NUCLEOTIDE SEQUENCE [LARGE SCALE GENOMIC DNA]</scope>
    <source>
        <strain evidence="6 7">L-15889</strain>
    </source>
</reference>
<dbReference type="AlphaFoldDB" id="A0A165TVH7"/>
<dbReference type="Proteomes" id="UP000076727">
    <property type="component" value="Unassembled WGS sequence"/>
</dbReference>
<gene>
    <name evidence="6" type="ORF">DAEQUDRAFT_661218</name>
</gene>
<dbReference type="SUPFAM" id="SSF160909">
    <property type="entry name" value="ATP12-like"/>
    <property type="match status" value="1"/>
</dbReference>
<evidence type="ECO:0000256" key="2">
    <source>
        <dbReference type="ARBA" id="ARBA00008231"/>
    </source>
</evidence>
<comment type="similarity">
    <text evidence="2">Belongs to the ATP12 family.</text>
</comment>
<dbReference type="InterPro" id="IPR023335">
    <property type="entry name" value="ATP12_ortho_dom_sf"/>
</dbReference>
<evidence type="ECO:0000256" key="4">
    <source>
        <dbReference type="ARBA" id="ARBA00023128"/>
    </source>
</evidence>